<keyword evidence="8 9" id="KW-0472">Membrane</keyword>
<feature type="transmembrane region" description="Helical" evidence="9">
    <location>
        <begin position="32"/>
        <end position="56"/>
    </location>
</feature>
<reference evidence="10" key="1">
    <citation type="submission" date="2018-06" db="EMBL/GenBank/DDBJ databases">
        <authorList>
            <person name="Zhirakovskaya E."/>
        </authorList>
    </citation>
    <scope>NUCLEOTIDE SEQUENCE</scope>
</reference>
<keyword evidence="6 9" id="KW-1133">Transmembrane helix</keyword>
<keyword evidence="7" id="KW-0406">Ion transport</keyword>
<name>A0A3B0SYE0_9ZZZZ</name>
<dbReference type="EMBL" id="UOEI01000659">
    <property type="protein sequence ID" value="VAW08973.1"/>
    <property type="molecule type" value="Genomic_DNA"/>
</dbReference>
<dbReference type="PANTHER" id="PTHR32024">
    <property type="entry name" value="TRK SYSTEM POTASSIUM UPTAKE PROTEIN TRKG-RELATED"/>
    <property type="match status" value="1"/>
</dbReference>
<keyword evidence="3" id="KW-0813">Transport</keyword>
<keyword evidence="5 9" id="KW-0812">Transmembrane</keyword>
<feature type="transmembrane region" description="Helical" evidence="9">
    <location>
        <begin position="153"/>
        <end position="174"/>
    </location>
</feature>
<dbReference type="InterPro" id="IPR003445">
    <property type="entry name" value="Cat_transpt"/>
</dbReference>
<dbReference type="PANTHER" id="PTHR32024:SF2">
    <property type="entry name" value="TRK SYSTEM POTASSIUM UPTAKE PROTEIN TRKG-RELATED"/>
    <property type="match status" value="1"/>
</dbReference>
<evidence type="ECO:0000313" key="10">
    <source>
        <dbReference type="EMBL" id="VAW08973.1"/>
    </source>
</evidence>
<dbReference type="AlphaFoldDB" id="A0A3B0SYE0"/>
<evidence type="ECO:0000256" key="6">
    <source>
        <dbReference type="ARBA" id="ARBA00022989"/>
    </source>
</evidence>
<evidence type="ECO:0000256" key="7">
    <source>
        <dbReference type="ARBA" id="ARBA00023065"/>
    </source>
</evidence>
<evidence type="ECO:0000256" key="9">
    <source>
        <dbReference type="SAM" id="Phobius"/>
    </source>
</evidence>
<dbReference type="GO" id="GO:0005886">
    <property type="term" value="C:plasma membrane"/>
    <property type="evidence" value="ECO:0007669"/>
    <property type="project" value="UniProtKB-SubCell"/>
</dbReference>
<protein>
    <submittedName>
        <fullName evidence="10">Trk potassium uptake system protein TrkH</fullName>
    </submittedName>
</protein>
<dbReference type="GO" id="GO:0030001">
    <property type="term" value="P:metal ion transport"/>
    <property type="evidence" value="ECO:0007669"/>
    <property type="project" value="UniProtKB-ARBA"/>
</dbReference>
<evidence type="ECO:0000256" key="8">
    <source>
        <dbReference type="ARBA" id="ARBA00023136"/>
    </source>
</evidence>
<feature type="transmembrane region" description="Helical" evidence="9">
    <location>
        <begin position="338"/>
        <end position="363"/>
    </location>
</feature>
<evidence type="ECO:0000256" key="3">
    <source>
        <dbReference type="ARBA" id="ARBA00022448"/>
    </source>
</evidence>
<organism evidence="10">
    <name type="scientific">hydrothermal vent metagenome</name>
    <dbReference type="NCBI Taxonomy" id="652676"/>
    <lineage>
        <taxon>unclassified sequences</taxon>
        <taxon>metagenomes</taxon>
        <taxon>ecological metagenomes</taxon>
    </lineage>
</organism>
<proteinExistence type="inferred from homology"/>
<feature type="transmembrane region" description="Helical" evidence="9">
    <location>
        <begin position="93"/>
        <end position="117"/>
    </location>
</feature>
<feature type="transmembrane region" description="Helical" evidence="9">
    <location>
        <begin position="279"/>
        <end position="303"/>
    </location>
</feature>
<accession>A0A3B0SYE0</accession>
<dbReference type="Pfam" id="PF02386">
    <property type="entry name" value="TrkH"/>
    <property type="match status" value="1"/>
</dbReference>
<evidence type="ECO:0000256" key="1">
    <source>
        <dbReference type="ARBA" id="ARBA00004651"/>
    </source>
</evidence>
<feature type="transmembrane region" description="Helical" evidence="9">
    <location>
        <begin position="205"/>
        <end position="227"/>
    </location>
</feature>
<evidence type="ECO:0000256" key="4">
    <source>
        <dbReference type="ARBA" id="ARBA00022475"/>
    </source>
</evidence>
<evidence type="ECO:0000256" key="5">
    <source>
        <dbReference type="ARBA" id="ARBA00022692"/>
    </source>
</evidence>
<feature type="non-terminal residue" evidence="10">
    <location>
        <position position="1"/>
    </location>
</feature>
<comment type="similarity">
    <text evidence="2">Belongs to the TrkH potassium transport family.</text>
</comment>
<evidence type="ECO:0000256" key="2">
    <source>
        <dbReference type="ARBA" id="ARBA00009137"/>
    </source>
</evidence>
<comment type="subcellular location">
    <subcellularLocation>
        <location evidence="1">Cell membrane</location>
        <topology evidence="1">Multi-pass membrane protein</topology>
    </subcellularLocation>
</comment>
<dbReference type="GO" id="GO:0008324">
    <property type="term" value="F:monoatomic cation transmembrane transporter activity"/>
    <property type="evidence" value="ECO:0007669"/>
    <property type="project" value="InterPro"/>
</dbReference>
<feature type="transmembrane region" description="Helical" evidence="9">
    <location>
        <begin position="63"/>
        <end position="81"/>
    </location>
</feature>
<sequence>LVLFAGRGMTTLFQGEGRDDRVLPSVQSTARVIWAVSVLHLVVGVVALGVVARFVLGFAWERSLFHGLMIFFAAFDTGGFSPQSTSLGYYHSAIFEGVTAVLMVAGALSFGFHFRLWSRSDKRLQRRKVAYDIDERDRPSSLSLLKNLETRTILTTFLLTMAFTIVGLAAMGMYSSVAGLSRQGFFQILSAHTGTGFATVPASELVAWSGLAFGGMAIAMGMGGMASSTAGGVKAMRVGLIVRAVGDEVRGDLLPEGALVDTSYYQFGRHRLTPEVARSAMIVALLFVALFLTGAGVAIGYGVPLQQALFESVSAGANVGLSVGVTSPSMPALLKLTYIIQMYLGRLEFVAVFVLIGFLYSLVKGR</sequence>
<gene>
    <name evidence="10" type="ORF">MNBD_ACTINO01-1096</name>
</gene>
<keyword evidence="4" id="KW-1003">Cell membrane</keyword>